<keyword evidence="2" id="KW-0663">Pyridoxal phosphate</keyword>
<dbReference type="Pfam" id="PF00392">
    <property type="entry name" value="GntR"/>
    <property type="match status" value="1"/>
</dbReference>
<proteinExistence type="inferred from homology"/>
<comment type="similarity">
    <text evidence="1">In the C-terminal section; belongs to the class-I pyridoxal-phosphate-dependent aminotransferase family.</text>
</comment>
<evidence type="ECO:0000313" key="7">
    <source>
        <dbReference type="EMBL" id="MFC7598539.1"/>
    </source>
</evidence>
<dbReference type="SUPFAM" id="SSF53383">
    <property type="entry name" value="PLP-dependent transferases"/>
    <property type="match status" value="1"/>
</dbReference>
<sequence>MLKDVLAGWRRFGGPLAGALAVALREAVLDGRVRVGDRLPSERRLAGELGVSRGTVVAALSRLREEGWLVTEHGSGSRVRLPRNLGERYAPLSVDGRGSLLDLRRAVPAAPRAIVTDAVTRALGRSAGLLLESGEPGPGLPELRELIARRHTGEGSATRPEQILVTSGARAALALLVTHLGPRRIVVENPTFFDSLATLRRFGIRTVPVRVTAAGWDDDQLATAFREAAGGAALLTPDFQNPTGVLMGSEDRRKVAELAARYGVTVIVDETVRDLDLRDHPVPEPRIDRAVTIGSLSKTVWGGLRVGWIRGPAALIRELLLDPISDLYAPPPMEQLVACEVLPLMGRLLGQRRSELRRQRDHLAVSLDGDDAWSFSLPQGGLALWLRLNGVSGEALAGKAAEAGLSLLPGPVFSSDGTRANRLRVPYTAPIETLDRVVEQLRRAHRS</sequence>
<gene>
    <name evidence="7" type="ORF">ACFQVD_00310</name>
</gene>
<dbReference type="PANTHER" id="PTHR46577:SF1">
    <property type="entry name" value="HTH-TYPE TRANSCRIPTIONAL REGULATORY PROTEIN GABR"/>
    <property type="match status" value="1"/>
</dbReference>
<protein>
    <submittedName>
        <fullName evidence="7">PLP-dependent aminotransferase family protein</fullName>
    </submittedName>
</protein>
<dbReference type="InterPro" id="IPR015424">
    <property type="entry name" value="PyrdxlP-dep_Trfase"/>
</dbReference>
<evidence type="ECO:0000256" key="3">
    <source>
        <dbReference type="ARBA" id="ARBA00023015"/>
    </source>
</evidence>
<dbReference type="SMART" id="SM00345">
    <property type="entry name" value="HTH_GNTR"/>
    <property type="match status" value="1"/>
</dbReference>
<feature type="domain" description="HTH gntR-type" evidence="6">
    <location>
        <begin position="14"/>
        <end position="82"/>
    </location>
</feature>
<evidence type="ECO:0000313" key="8">
    <source>
        <dbReference type="Proteomes" id="UP001596514"/>
    </source>
</evidence>
<evidence type="ECO:0000256" key="5">
    <source>
        <dbReference type="ARBA" id="ARBA00023163"/>
    </source>
</evidence>
<dbReference type="Pfam" id="PF00155">
    <property type="entry name" value="Aminotran_1_2"/>
    <property type="match status" value="1"/>
</dbReference>
<dbReference type="PROSITE" id="PS50949">
    <property type="entry name" value="HTH_GNTR"/>
    <property type="match status" value="1"/>
</dbReference>
<name>A0ABW2SSC9_9ACTN</name>
<dbReference type="InterPro" id="IPR000524">
    <property type="entry name" value="Tscrpt_reg_HTH_GntR"/>
</dbReference>
<dbReference type="InterPro" id="IPR015421">
    <property type="entry name" value="PyrdxlP-dep_Trfase_major"/>
</dbReference>
<keyword evidence="3" id="KW-0805">Transcription regulation</keyword>
<keyword evidence="7" id="KW-0808">Transferase</keyword>
<dbReference type="CDD" id="cd07377">
    <property type="entry name" value="WHTH_GntR"/>
    <property type="match status" value="1"/>
</dbReference>
<evidence type="ECO:0000256" key="2">
    <source>
        <dbReference type="ARBA" id="ARBA00022898"/>
    </source>
</evidence>
<dbReference type="Gene3D" id="3.90.1150.10">
    <property type="entry name" value="Aspartate Aminotransferase, domain 1"/>
    <property type="match status" value="1"/>
</dbReference>
<keyword evidence="4" id="KW-0238">DNA-binding</keyword>
<dbReference type="PANTHER" id="PTHR46577">
    <property type="entry name" value="HTH-TYPE TRANSCRIPTIONAL REGULATORY PROTEIN GABR"/>
    <property type="match status" value="1"/>
</dbReference>
<evidence type="ECO:0000256" key="4">
    <source>
        <dbReference type="ARBA" id="ARBA00023125"/>
    </source>
</evidence>
<dbReference type="Gene3D" id="3.40.640.10">
    <property type="entry name" value="Type I PLP-dependent aspartate aminotransferase-like (Major domain)"/>
    <property type="match status" value="1"/>
</dbReference>
<keyword evidence="7" id="KW-0032">Aminotransferase</keyword>
<dbReference type="CDD" id="cd00609">
    <property type="entry name" value="AAT_like"/>
    <property type="match status" value="1"/>
</dbReference>
<organism evidence="7 8">
    <name type="scientific">Streptosporangium amethystogenes subsp. fukuiense</name>
    <dbReference type="NCBI Taxonomy" id="698418"/>
    <lineage>
        <taxon>Bacteria</taxon>
        <taxon>Bacillati</taxon>
        <taxon>Actinomycetota</taxon>
        <taxon>Actinomycetes</taxon>
        <taxon>Streptosporangiales</taxon>
        <taxon>Streptosporangiaceae</taxon>
        <taxon>Streptosporangium</taxon>
    </lineage>
</organism>
<evidence type="ECO:0000256" key="1">
    <source>
        <dbReference type="ARBA" id="ARBA00005384"/>
    </source>
</evidence>
<dbReference type="PRINTS" id="PR00035">
    <property type="entry name" value="HTHGNTR"/>
</dbReference>
<dbReference type="EMBL" id="JBHTEE010000001">
    <property type="protein sequence ID" value="MFC7598539.1"/>
    <property type="molecule type" value="Genomic_DNA"/>
</dbReference>
<dbReference type="InterPro" id="IPR004839">
    <property type="entry name" value="Aminotransferase_I/II_large"/>
</dbReference>
<dbReference type="InterPro" id="IPR036390">
    <property type="entry name" value="WH_DNA-bd_sf"/>
</dbReference>
<dbReference type="Proteomes" id="UP001596514">
    <property type="component" value="Unassembled WGS sequence"/>
</dbReference>
<keyword evidence="5" id="KW-0804">Transcription</keyword>
<dbReference type="Gene3D" id="1.10.10.10">
    <property type="entry name" value="Winged helix-like DNA-binding domain superfamily/Winged helix DNA-binding domain"/>
    <property type="match status" value="1"/>
</dbReference>
<dbReference type="GO" id="GO:0008483">
    <property type="term" value="F:transaminase activity"/>
    <property type="evidence" value="ECO:0007669"/>
    <property type="project" value="UniProtKB-KW"/>
</dbReference>
<dbReference type="RefSeq" id="WP_343961947.1">
    <property type="nucleotide sequence ID" value="NZ_BAAAGK010000006.1"/>
</dbReference>
<dbReference type="InterPro" id="IPR036388">
    <property type="entry name" value="WH-like_DNA-bd_sf"/>
</dbReference>
<accession>A0ABW2SSC9</accession>
<dbReference type="SUPFAM" id="SSF46785">
    <property type="entry name" value="Winged helix' DNA-binding domain"/>
    <property type="match status" value="1"/>
</dbReference>
<dbReference type="InterPro" id="IPR051446">
    <property type="entry name" value="HTH_trans_reg/aminotransferase"/>
</dbReference>
<keyword evidence="8" id="KW-1185">Reference proteome</keyword>
<reference evidence="8" key="1">
    <citation type="journal article" date="2019" name="Int. J. Syst. Evol. Microbiol.">
        <title>The Global Catalogue of Microorganisms (GCM) 10K type strain sequencing project: providing services to taxonomists for standard genome sequencing and annotation.</title>
        <authorList>
            <consortium name="The Broad Institute Genomics Platform"/>
            <consortium name="The Broad Institute Genome Sequencing Center for Infectious Disease"/>
            <person name="Wu L."/>
            <person name="Ma J."/>
        </authorList>
    </citation>
    <scope>NUCLEOTIDE SEQUENCE [LARGE SCALE GENOMIC DNA]</scope>
    <source>
        <strain evidence="8">JCM 10083</strain>
    </source>
</reference>
<comment type="caution">
    <text evidence="7">The sequence shown here is derived from an EMBL/GenBank/DDBJ whole genome shotgun (WGS) entry which is preliminary data.</text>
</comment>
<dbReference type="InterPro" id="IPR015422">
    <property type="entry name" value="PyrdxlP-dep_Trfase_small"/>
</dbReference>
<evidence type="ECO:0000259" key="6">
    <source>
        <dbReference type="PROSITE" id="PS50949"/>
    </source>
</evidence>